<dbReference type="AlphaFoldDB" id="A0A2J7RNM6"/>
<comment type="caution">
    <text evidence="2">The sequence shown here is derived from an EMBL/GenBank/DDBJ whole genome shotgun (WGS) entry which is preliminary data.</text>
</comment>
<feature type="compositionally biased region" description="Low complexity" evidence="1">
    <location>
        <begin position="159"/>
        <end position="173"/>
    </location>
</feature>
<name>A0A2J7RNM6_9NEOP</name>
<dbReference type="EMBL" id="NEVH01002154">
    <property type="protein sequence ID" value="PNF42422.1"/>
    <property type="molecule type" value="Genomic_DNA"/>
</dbReference>
<evidence type="ECO:0000256" key="1">
    <source>
        <dbReference type="SAM" id="MobiDB-lite"/>
    </source>
</evidence>
<reference evidence="2 3" key="1">
    <citation type="submission" date="2017-12" db="EMBL/GenBank/DDBJ databases">
        <title>Hemimetabolous genomes reveal molecular basis of termite eusociality.</title>
        <authorList>
            <person name="Harrison M.C."/>
            <person name="Jongepier E."/>
            <person name="Robertson H.M."/>
            <person name="Arning N."/>
            <person name="Bitard-Feildel T."/>
            <person name="Chao H."/>
            <person name="Childers C.P."/>
            <person name="Dinh H."/>
            <person name="Doddapaneni H."/>
            <person name="Dugan S."/>
            <person name="Gowin J."/>
            <person name="Greiner C."/>
            <person name="Han Y."/>
            <person name="Hu H."/>
            <person name="Hughes D.S.T."/>
            <person name="Huylmans A.-K."/>
            <person name="Kemena C."/>
            <person name="Kremer L.P.M."/>
            <person name="Lee S.L."/>
            <person name="Lopez-Ezquerra A."/>
            <person name="Mallet L."/>
            <person name="Monroy-Kuhn J.M."/>
            <person name="Moser A."/>
            <person name="Murali S.C."/>
            <person name="Muzny D.M."/>
            <person name="Otani S."/>
            <person name="Piulachs M.-D."/>
            <person name="Poelchau M."/>
            <person name="Qu J."/>
            <person name="Schaub F."/>
            <person name="Wada-Katsumata A."/>
            <person name="Worley K.C."/>
            <person name="Xie Q."/>
            <person name="Ylla G."/>
            <person name="Poulsen M."/>
            <person name="Gibbs R.A."/>
            <person name="Schal C."/>
            <person name="Richards S."/>
            <person name="Belles X."/>
            <person name="Korb J."/>
            <person name="Bornberg-Bauer E."/>
        </authorList>
    </citation>
    <scope>NUCLEOTIDE SEQUENCE [LARGE SCALE GENOMIC DNA]</scope>
    <source>
        <tissue evidence="2">Whole body</tissue>
    </source>
</reference>
<accession>A0A2J7RNM6</accession>
<keyword evidence="3" id="KW-1185">Reference proteome</keyword>
<dbReference type="GO" id="GO:0045892">
    <property type="term" value="P:negative regulation of DNA-templated transcription"/>
    <property type="evidence" value="ECO:0007669"/>
    <property type="project" value="InterPro"/>
</dbReference>
<feature type="compositionally biased region" description="Polar residues" evidence="1">
    <location>
        <begin position="38"/>
        <end position="53"/>
    </location>
</feature>
<gene>
    <name evidence="2" type="ORF">B7P43_G10956</name>
</gene>
<evidence type="ECO:0000313" key="2">
    <source>
        <dbReference type="EMBL" id="PNF42422.1"/>
    </source>
</evidence>
<evidence type="ECO:0000313" key="3">
    <source>
        <dbReference type="Proteomes" id="UP000235965"/>
    </source>
</evidence>
<feature type="compositionally biased region" description="Low complexity" evidence="1">
    <location>
        <begin position="21"/>
        <end position="37"/>
    </location>
</feature>
<proteinExistence type="predicted"/>
<feature type="region of interest" description="Disordered" evidence="1">
    <location>
        <begin position="126"/>
        <end position="189"/>
    </location>
</feature>
<dbReference type="InterPro" id="IPR031602">
    <property type="entry name" value="CIPC"/>
</dbReference>
<dbReference type="InParanoid" id="A0A2J7RNM6"/>
<sequence length="189" mass="21177">MGLTADDLQQQATSRGEEEASISANSISSSCIDTRSSNPEYGSEGSQDCSSPSDKQEKWCREEILEHQQQQCQRLLLLRKREGLLDITVRTVNLVRRNQQLQHRLAALQAETRAFVRSVLNNPENQAVRELTSRSKRKSRNEDENEDNSSKRLKLDSVTSTTIATAATTNSATKLEQDPAISESDNNQK</sequence>
<protein>
    <submittedName>
        <fullName evidence="2">Uncharacterized protein</fullName>
    </submittedName>
</protein>
<dbReference type="STRING" id="105785.A0A2J7RNM6"/>
<dbReference type="Proteomes" id="UP000235965">
    <property type="component" value="Unassembled WGS sequence"/>
</dbReference>
<dbReference type="OrthoDB" id="6374619at2759"/>
<organism evidence="2 3">
    <name type="scientific">Cryptotermes secundus</name>
    <dbReference type="NCBI Taxonomy" id="105785"/>
    <lineage>
        <taxon>Eukaryota</taxon>
        <taxon>Metazoa</taxon>
        <taxon>Ecdysozoa</taxon>
        <taxon>Arthropoda</taxon>
        <taxon>Hexapoda</taxon>
        <taxon>Insecta</taxon>
        <taxon>Pterygota</taxon>
        <taxon>Neoptera</taxon>
        <taxon>Polyneoptera</taxon>
        <taxon>Dictyoptera</taxon>
        <taxon>Blattodea</taxon>
        <taxon>Blattoidea</taxon>
        <taxon>Termitoidae</taxon>
        <taxon>Kalotermitidae</taxon>
        <taxon>Cryptotermitinae</taxon>
        <taxon>Cryptotermes</taxon>
    </lineage>
</organism>
<dbReference type="Pfam" id="PF15800">
    <property type="entry name" value="CiPC"/>
    <property type="match status" value="1"/>
</dbReference>
<feature type="region of interest" description="Disordered" evidence="1">
    <location>
        <begin position="1"/>
        <end position="53"/>
    </location>
</feature>
<dbReference type="GO" id="GO:0042754">
    <property type="term" value="P:negative regulation of circadian rhythm"/>
    <property type="evidence" value="ECO:0007669"/>
    <property type="project" value="InterPro"/>
</dbReference>